<feature type="transmembrane region" description="Helical" evidence="1">
    <location>
        <begin position="116"/>
        <end position="134"/>
    </location>
</feature>
<keyword evidence="1" id="KW-0812">Transmembrane</keyword>
<feature type="transmembrane region" description="Helical" evidence="1">
    <location>
        <begin position="43"/>
        <end position="61"/>
    </location>
</feature>
<dbReference type="Proteomes" id="UP001595900">
    <property type="component" value="Unassembled WGS sequence"/>
</dbReference>
<proteinExistence type="predicted"/>
<dbReference type="RefSeq" id="WP_390228820.1">
    <property type="nucleotide sequence ID" value="NZ_JBHSCN010000005.1"/>
</dbReference>
<name>A0ABV8Q8E0_9MICO</name>
<protein>
    <submittedName>
        <fullName evidence="2">Uncharacterized protein</fullName>
    </submittedName>
</protein>
<evidence type="ECO:0000256" key="1">
    <source>
        <dbReference type="SAM" id="Phobius"/>
    </source>
</evidence>
<feature type="transmembrane region" description="Helical" evidence="1">
    <location>
        <begin position="73"/>
        <end position="96"/>
    </location>
</feature>
<evidence type="ECO:0000313" key="3">
    <source>
        <dbReference type="Proteomes" id="UP001595900"/>
    </source>
</evidence>
<dbReference type="EMBL" id="JBHSCN010000005">
    <property type="protein sequence ID" value="MFC4243740.1"/>
    <property type="molecule type" value="Genomic_DNA"/>
</dbReference>
<keyword evidence="3" id="KW-1185">Reference proteome</keyword>
<keyword evidence="1" id="KW-0472">Membrane</keyword>
<organism evidence="2 3">
    <name type="scientific">Gryllotalpicola reticulitermitis</name>
    <dbReference type="NCBI Taxonomy" id="1184153"/>
    <lineage>
        <taxon>Bacteria</taxon>
        <taxon>Bacillati</taxon>
        <taxon>Actinomycetota</taxon>
        <taxon>Actinomycetes</taxon>
        <taxon>Micrococcales</taxon>
        <taxon>Microbacteriaceae</taxon>
        <taxon>Gryllotalpicola</taxon>
    </lineage>
</organism>
<comment type="caution">
    <text evidence="2">The sequence shown here is derived from an EMBL/GenBank/DDBJ whole genome shotgun (WGS) entry which is preliminary data.</text>
</comment>
<feature type="transmembrane region" description="Helical" evidence="1">
    <location>
        <begin position="141"/>
        <end position="164"/>
    </location>
</feature>
<sequence length="165" mass="17475">MQLCAALLYLAVYLGGAWALFALGYFPWGPWSTAAEGVHGCLAITGIVTLTLLSAGYLMQARLPPGNRLVPPIAAITVSSAASAIAVPLLLLTMSISANVSDSPWWFFRAQSLESGLWLFPAGLLQATIKGTLYGAPRPRAFTLSLLGSWVPSVLLIWSAMLALN</sequence>
<evidence type="ECO:0000313" key="2">
    <source>
        <dbReference type="EMBL" id="MFC4243740.1"/>
    </source>
</evidence>
<reference evidence="3" key="1">
    <citation type="journal article" date="2019" name="Int. J. Syst. Evol. Microbiol.">
        <title>The Global Catalogue of Microorganisms (GCM) 10K type strain sequencing project: providing services to taxonomists for standard genome sequencing and annotation.</title>
        <authorList>
            <consortium name="The Broad Institute Genomics Platform"/>
            <consortium name="The Broad Institute Genome Sequencing Center for Infectious Disease"/>
            <person name="Wu L."/>
            <person name="Ma J."/>
        </authorList>
    </citation>
    <scope>NUCLEOTIDE SEQUENCE [LARGE SCALE GENOMIC DNA]</scope>
    <source>
        <strain evidence="3">CGMCC 1.10363</strain>
    </source>
</reference>
<accession>A0ABV8Q8E0</accession>
<keyword evidence="1" id="KW-1133">Transmembrane helix</keyword>
<gene>
    <name evidence="2" type="ORF">ACFOYW_10170</name>
</gene>